<evidence type="ECO:0000313" key="3">
    <source>
        <dbReference type="Proteomes" id="UP000215563"/>
    </source>
</evidence>
<protein>
    <recommendedName>
        <fullName evidence="1">DUF5753 domain-containing protein</fullName>
    </recommendedName>
</protein>
<dbReference type="InterPro" id="IPR043917">
    <property type="entry name" value="DUF5753"/>
</dbReference>
<dbReference type="Proteomes" id="UP000215563">
    <property type="component" value="Unassembled WGS sequence"/>
</dbReference>
<dbReference type="Pfam" id="PF19054">
    <property type="entry name" value="DUF5753"/>
    <property type="match status" value="1"/>
</dbReference>
<evidence type="ECO:0000313" key="2">
    <source>
        <dbReference type="EMBL" id="OXM43156.1"/>
    </source>
</evidence>
<sequence length="189" mass="20656">MTIRSVSGFNLPEQLMIPAFAQLVWECRASYLPAFAAIGAALLPRRRAVLDRPSPARAVFVMGEEAVCRLERGQPDPEIAAAQLRALQDRAGAPHVSVVIHPRAAPALPFPAGRFVITTDIGGRHTAYEEAAPEPSGLLITSAPRRVQVYQDIFDRLCADSLDESGSQARIEEALRRRHRAVTTVPDTR</sequence>
<evidence type="ECO:0000259" key="1">
    <source>
        <dbReference type="Pfam" id="PF19054"/>
    </source>
</evidence>
<dbReference type="EMBL" id="NMQU01000158">
    <property type="protein sequence ID" value="OXM43156.1"/>
    <property type="molecule type" value="Genomic_DNA"/>
</dbReference>
<keyword evidence="3" id="KW-1185">Reference proteome</keyword>
<accession>A0A229R943</accession>
<comment type="caution">
    <text evidence="2">The sequence shown here is derived from an EMBL/GenBank/DDBJ whole genome shotgun (WGS) entry which is preliminary data.</text>
</comment>
<dbReference type="AlphaFoldDB" id="A0A229R943"/>
<proteinExistence type="predicted"/>
<organism evidence="2 3">
    <name type="scientific">Amycolatopsis alba DSM 44262</name>
    <dbReference type="NCBI Taxonomy" id="1125972"/>
    <lineage>
        <taxon>Bacteria</taxon>
        <taxon>Bacillati</taxon>
        <taxon>Actinomycetota</taxon>
        <taxon>Actinomycetes</taxon>
        <taxon>Pseudonocardiales</taxon>
        <taxon>Pseudonocardiaceae</taxon>
        <taxon>Amycolatopsis</taxon>
    </lineage>
</organism>
<reference evidence="2 3" key="1">
    <citation type="submission" date="2017-07" db="EMBL/GenBank/DDBJ databases">
        <title>Amycolatopsis alba DSM 44262 Genome sequencing and assembly.</title>
        <authorList>
            <person name="Kaur N."/>
            <person name="Mayilraj S."/>
        </authorList>
    </citation>
    <scope>NUCLEOTIDE SEQUENCE [LARGE SCALE GENOMIC DNA]</scope>
    <source>
        <strain evidence="2 3">DSM 44262</strain>
    </source>
</reference>
<name>A0A229R943_AMYAL</name>
<gene>
    <name evidence="2" type="ORF">CFP75_39845</name>
</gene>
<feature type="domain" description="DUF5753" evidence="1">
    <location>
        <begin position="2"/>
        <end position="173"/>
    </location>
</feature>